<keyword evidence="3" id="KW-1185">Reference proteome</keyword>
<name>A0AAN9J9T4_CLITE</name>
<sequence length="279" mass="31654">MRVAQEAVDVIFQLPYNLEFAEGSYEEDNLGEIQNIEGDNKNPEKELVDKELHTFKQRVNDDNVMPIDPKTDRKSVKEESSPTNANDSDLYRDAFIINKQLEDRRLPNAILPLLCYFRYKSFEFSCRYEGVDVEKSTQKESLRFKRRLREHCRDDWIEYQREVAEELGSPQVPKSTPPVAGIATRRLLVGLSSQKSVIVGLSNQKSDASLSTQKSNVTSKTTNQSAPATEPKEIEIVPSPSTLANENGNPYTPTKETIMEESFQVTCGRLRKTRSAGIC</sequence>
<feature type="region of interest" description="Disordered" evidence="1">
    <location>
        <begin position="208"/>
        <end position="233"/>
    </location>
</feature>
<organism evidence="2 3">
    <name type="scientific">Clitoria ternatea</name>
    <name type="common">Butterfly pea</name>
    <dbReference type="NCBI Taxonomy" id="43366"/>
    <lineage>
        <taxon>Eukaryota</taxon>
        <taxon>Viridiplantae</taxon>
        <taxon>Streptophyta</taxon>
        <taxon>Embryophyta</taxon>
        <taxon>Tracheophyta</taxon>
        <taxon>Spermatophyta</taxon>
        <taxon>Magnoliopsida</taxon>
        <taxon>eudicotyledons</taxon>
        <taxon>Gunneridae</taxon>
        <taxon>Pentapetalae</taxon>
        <taxon>rosids</taxon>
        <taxon>fabids</taxon>
        <taxon>Fabales</taxon>
        <taxon>Fabaceae</taxon>
        <taxon>Papilionoideae</taxon>
        <taxon>50 kb inversion clade</taxon>
        <taxon>NPAAA clade</taxon>
        <taxon>indigoferoid/millettioid clade</taxon>
        <taxon>Phaseoleae</taxon>
        <taxon>Clitoria</taxon>
    </lineage>
</organism>
<protein>
    <submittedName>
        <fullName evidence="2">Uncharacterized protein</fullName>
    </submittedName>
</protein>
<dbReference type="AlphaFoldDB" id="A0AAN9J9T4"/>
<dbReference type="Proteomes" id="UP001359559">
    <property type="component" value="Unassembled WGS sequence"/>
</dbReference>
<feature type="compositionally biased region" description="Polar residues" evidence="1">
    <location>
        <begin position="208"/>
        <end position="227"/>
    </location>
</feature>
<feature type="compositionally biased region" description="Basic and acidic residues" evidence="1">
    <location>
        <begin position="69"/>
        <end position="80"/>
    </location>
</feature>
<evidence type="ECO:0000256" key="1">
    <source>
        <dbReference type="SAM" id="MobiDB-lite"/>
    </source>
</evidence>
<accession>A0AAN9J9T4</accession>
<gene>
    <name evidence="2" type="ORF">RJT34_16755</name>
</gene>
<feature type="region of interest" description="Disordered" evidence="1">
    <location>
        <begin position="59"/>
        <end position="85"/>
    </location>
</feature>
<proteinExistence type="predicted"/>
<dbReference type="EMBL" id="JAYKXN010000004">
    <property type="protein sequence ID" value="KAK7293878.1"/>
    <property type="molecule type" value="Genomic_DNA"/>
</dbReference>
<evidence type="ECO:0000313" key="3">
    <source>
        <dbReference type="Proteomes" id="UP001359559"/>
    </source>
</evidence>
<evidence type="ECO:0000313" key="2">
    <source>
        <dbReference type="EMBL" id="KAK7293878.1"/>
    </source>
</evidence>
<comment type="caution">
    <text evidence="2">The sequence shown here is derived from an EMBL/GenBank/DDBJ whole genome shotgun (WGS) entry which is preliminary data.</text>
</comment>
<reference evidence="2 3" key="1">
    <citation type="submission" date="2024-01" db="EMBL/GenBank/DDBJ databases">
        <title>The genomes of 5 underutilized Papilionoideae crops provide insights into root nodulation and disease resistance.</title>
        <authorList>
            <person name="Yuan L."/>
        </authorList>
    </citation>
    <scope>NUCLEOTIDE SEQUENCE [LARGE SCALE GENOMIC DNA]</scope>
    <source>
        <strain evidence="2">LY-2023</strain>
        <tissue evidence="2">Leaf</tissue>
    </source>
</reference>